<dbReference type="Proteomes" id="UP000037185">
    <property type="component" value="Unassembled WGS sequence"/>
</dbReference>
<accession>A0ACC4W2D1</accession>
<comment type="caution">
    <text evidence="1">The sequence shown here is derived from an EMBL/GenBank/DDBJ whole genome shotgun (WGS) entry which is preliminary data.</text>
</comment>
<feature type="non-terminal residue" evidence="1">
    <location>
        <position position="289"/>
    </location>
</feature>
<organism evidence="1 2">
    <name type="scientific">Streptomyces fradiae</name>
    <name type="common">Streptomyces roseoflavus</name>
    <dbReference type="NCBI Taxonomy" id="1906"/>
    <lineage>
        <taxon>Bacteria</taxon>
        <taxon>Bacillati</taxon>
        <taxon>Actinomycetota</taxon>
        <taxon>Actinomycetes</taxon>
        <taxon>Kitasatosporales</taxon>
        <taxon>Streptomycetaceae</taxon>
        <taxon>Streptomyces</taxon>
    </lineage>
</organism>
<evidence type="ECO:0000313" key="1">
    <source>
        <dbReference type="EMBL" id="KNE78799.1"/>
    </source>
</evidence>
<protein>
    <submittedName>
        <fullName evidence="1">EamA family transporter</fullName>
    </submittedName>
</protein>
<evidence type="ECO:0000313" key="2">
    <source>
        <dbReference type="Proteomes" id="UP000037185"/>
    </source>
</evidence>
<reference evidence="1" key="1">
    <citation type="submission" date="2015-07" db="EMBL/GenBank/DDBJ databases">
        <title>Draft genome sequence of Streptomyces fradiae, a resistant strain to nitron-oligomycin.</title>
        <authorList>
            <person name="Vatlin A.A."/>
            <person name="Bekker O.B."/>
            <person name="Danilenko V.N."/>
        </authorList>
    </citation>
    <scope>NUCLEOTIDE SEQUENCE</scope>
    <source>
        <strain evidence="1">Olg1-1</strain>
    </source>
</reference>
<gene>
    <name evidence="1" type="ORF">ADZ36_31160</name>
</gene>
<keyword evidence="2" id="KW-1185">Reference proteome</keyword>
<name>A0ACC4W2D1_STRFR</name>
<proteinExistence type="predicted"/>
<dbReference type="EMBL" id="LGSP01000133">
    <property type="protein sequence ID" value="KNE78799.1"/>
    <property type="molecule type" value="Genomic_DNA"/>
</dbReference>
<sequence length="289" mass="29381">MRESTAPVLVLGSMLSIHFGLAVGKQLFDTVGPMGVVALRLGLAALLLLLLHRPALPRTRADILLVLAFGTAIAGMNLVYPALRYLPLGTASALQLIGPVTLALLASRRTADLALAALAGLGVWLFHLPGGAGLPLPGVLLALASGASMACYLLLSRQAGARSAGRAPLALAVAWSAVLTVPFGAAESGTALLGTRALTVGALVAVFATVLPYSLEMAALRRIPPRTVGVLQSLEPVSAGLAGAVLLSEHLVPVQWLALGCVGAASSGTVLRVRGRCRGRPADARLAGD</sequence>